<proteinExistence type="predicted"/>
<keyword evidence="2" id="KW-1185">Reference proteome</keyword>
<dbReference type="AlphaFoldDB" id="A0A1Y6K2X3"/>
<accession>A0A1Y6K2X3</accession>
<protein>
    <submittedName>
        <fullName evidence="1">Uncharacterized protein</fullName>
    </submittedName>
</protein>
<reference evidence="2" key="1">
    <citation type="submission" date="2017-05" db="EMBL/GenBank/DDBJ databases">
        <authorList>
            <person name="Kirkegaard R."/>
            <person name="Mcilroy J S."/>
        </authorList>
    </citation>
    <scope>NUCLEOTIDE SEQUENCE [LARGE SCALE GENOMIC DNA]</scope>
</reference>
<dbReference type="EMBL" id="LT859958">
    <property type="protein sequence ID" value="SMX54011.1"/>
    <property type="molecule type" value="Genomic_DNA"/>
</dbReference>
<sequence>MCRMPLPYFQQHQALTFVKEGTEGYQAGLPTVAEEKRDGAHGLLCGCG</sequence>
<name>A0A1Y6K2X3_9CHLR</name>
<dbReference type="Proteomes" id="UP000195514">
    <property type="component" value="Chromosome I"/>
</dbReference>
<evidence type="ECO:0000313" key="1">
    <source>
        <dbReference type="EMBL" id="SMX54011.1"/>
    </source>
</evidence>
<evidence type="ECO:0000313" key="2">
    <source>
        <dbReference type="Proteomes" id="UP000195514"/>
    </source>
</evidence>
<dbReference type="KEGG" id="abat:CFX1CAM_0946"/>
<gene>
    <name evidence="1" type="ORF">CFX1CAM_0946</name>
</gene>
<organism evidence="1 2">
    <name type="scientific">Candidatus Brevifilum fermentans</name>
    <dbReference type="NCBI Taxonomy" id="1986204"/>
    <lineage>
        <taxon>Bacteria</taxon>
        <taxon>Bacillati</taxon>
        <taxon>Chloroflexota</taxon>
        <taxon>Anaerolineae</taxon>
        <taxon>Anaerolineales</taxon>
        <taxon>Anaerolineaceae</taxon>
        <taxon>Candidatus Brevifilum</taxon>
    </lineage>
</organism>